<dbReference type="KEGG" id="daw:HS1_001038"/>
<name>A0A7U4QK58_DESA2</name>
<reference evidence="2 3" key="1">
    <citation type="submission" date="2015-10" db="EMBL/GenBank/DDBJ databases">
        <title>Candidatus Desulfofervidus auxilii, a hydrogenotrophic sulfate-reducing bacterium involved in the thermophilic anaerobic oxidation of methane.</title>
        <authorList>
            <person name="Krukenberg V."/>
            <person name="Richter M."/>
            <person name="Wegener G."/>
        </authorList>
    </citation>
    <scope>NUCLEOTIDE SEQUENCE [LARGE SCALE GENOMIC DNA]</scope>
    <source>
        <strain evidence="2 3">HS1</strain>
    </source>
</reference>
<evidence type="ECO:0000256" key="1">
    <source>
        <dbReference type="SAM" id="Phobius"/>
    </source>
</evidence>
<organism evidence="2 3">
    <name type="scientific">Desulfofervidus auxilii</name>
    <dbReference type="NCBI Taxonomy" id="1621989"/>
    <lineage>
        <taxon>Bacteria</taxon>
        <taxon>Pseudomonadati</taxon>
        <taxon>Thermodesulfobacteriota</taxon>
        <taxon>Candidatus Desulfofervidia</taxon>
        <taxon>Candidatus Desulfofervidales</taxon>
        <taxon>Candidatus Desulfofervidaceae</taxon>
        <taxon>Candidatus Desulfofervidus</taxon>
    </lineage>
</organism>
<feature type="transmembrane region" description="Helical" evidence="1">
    <location>
        <begin position="43"/>
        <end position="62"/>
    </location>
</feature>
<evidence type="ECO:0000313" key="3">
    <source>
        <dbReference type="Proteomes" id="UP000070560"/>
    </source>
</evidence>
<protein>
    <submittedName>
        <fullName evidence="2">Uncharacterized protein</fullName>
    </submittedName>
</protein>
<dbReference type="RefSeq" id="WP_066061936.1">
    <property type="nucleotide sequence ID" value="NZ_CP013015.1"/>
</dbReference>
<evidence type="ECO:0000313" key="2">
    <source>
        <dbReference type="EMBL" id="AMM40842.1"/>
    </source>
</evidence>
<dbReference type="Proteomes" id="UP000070560">
    <property type="component" value="Chromosome"/>
</dbReference>
<sequence>MSDIDRNDREKFNDLKIKLEILEQIYDRQHYFIDRHEVMAEKMLTSLMITGGLVSVVFSLISRSSISLYVWYLLFTSGVLFFVSFLITFYLVIQTIRPLSSKAIKEFDEYLLPKIGKPWVKSSLIYHRGILKFIESCLGKNNNPVKEYYSAINMNNILNDYIKQIFILAYYSNYKRKQLEKASKYIIITIILGIFSILISVLSITYPT</sequence>
<keyword evidence="1" id="KW-0472">Membrane</keyword>
<keyword evidence="1" id="KW-1133">Transmembrane helix</keyword>
<dbReference type="AlphaFoldDB" id="A0A7U4QK58"/>
<gene>
    <name evidence="2" type="ORF">HS1_001038</name>
</gene>
<keyword evidence="3" id="KW-1185">Reference proteome</keyword>
<proteinExistence type="predicted"/>
<dbReference type="OrthoDB" id="9927474at2"/>
<dbReference type="EMBL" id="CP013015">
    <property type="protein sequence ID" value="AMM40842.1"/>
    <property type="molecule type" value="Genomic_DNA"/>
</dbReference>
<feature type="transmembrane region" description="Helical" evidence="1">
    <location>
        <begin position="68"/>
        <end position="93"/>
    </location>
</feature>
<keyword evidence="1" id="KW-0812">Transmembrane</keyword>
<accession>A0A7U4QK58</accession>
<feature type="transmembrane region" description="Helical" evidence="1">
    <location>
        <begin position="185"/>
        <end position="206"/>
    </location>
</feature>